<reference evidence="2" key="1">
    <citation type="submission" date="2016-10" db="EMBL/GenBank/DDBJ databases">
        <authorList>
            <person name="Varghese N."/>
            <person name="Submissions S."/>
        </authorList>
    </citation>
    <scope>NUCLEOTIDE SEQUENCE [LARGE SCALE GENOMIC DNA]</scope>
    <source>
        <strain evidence="2">DSM 27981</strain>
    </source>
</reference>
<feature type="non-terminal residue" evidence="1">
    <location>
        <position position="1"/>
    </location>
</feature>
<dbReference type="AlphaFoldDB" id="A0A1I2HG95"/>
<proteinExistence type="predicted"/>
<evidence type="ECO:0000313" key="2">
    <source>
        <dbReference type="Proteomes" id="UP000199119"/>
    </source>
</evidence>
<organism evidence="1 2">
    <name type="scientific">Paracidovorax wautersii</name>
    <dbReference type="NCBI Taxonomy" id="1177982"/>
    <lineage>
        <taxon>Bacteria</taxon>
        <taxon>Pseudomonadati</taxon>
        <taxon>Pseudomonadota</taxon>
        <taxon>Betaproteobacteria</taxon>
        <taxon>Burkholderiales</taxon>
        <taxon>Comamonadaceae</taxon>
        <taxon>Paracidovorax</taxon>
    </lineage>
</organism>
<protein>
    <submittedName>
        <fullName evidence="1">Uncharacterized protein</fullName>
    </submittedName>
</protein>
<sequence>HQPMRRIRGIHSSRLRSNAIPCEIVNTF</sequence>
<dbReference type="EMBL" id="FONX01000022">
    <property type="protein sequence ID" value="SFF28423.1"/>
    <property type="molecule type" value="Genomic_DNA"/>
</dbReference>
<dbReference type="Proteomes" id="UP000199119">
    <property type="component" value="Unassembled WGS sequence"/>
</dbReference>
<evidence type="ECO:0000313" key="1">
    <source>
        <dbReference type="EMBL" id="SFF28423.1"/>
    </source>
</evidence>
<name>A0A1I2HG95_9BURK</name>
<gene>
    <name evidence="1" type="ORF">SAMN04489711_12271</name>
</gene>
<keyword evidence="2" id="KW-1185">Reference proteome</keyword>
<accession>A0A1I2HG95</accession>